<keyword evidence="3" id="KW-1185">Reference proteome</keyword>
<organism evidence="2 3">
    <name type="scientific">Gordonia pseudamarae</name>
    <dbReference type="NCBI Taxonomy" id="2831662"/>
    <lineage>
        <taxon>Bacteria</taxon>
        <taxon>Bacillati</taxon>
        <taxon>Actinomycetota</taxon>
        <taxon>Actinomycetes</taxon>
        <taxon>Mycobacteriales</taxon>
        <taxon>Gordoniaceae</taxon>
        <taxon>Gordonia</taxon>
    </lineage>
</organism>
<dbReference type="RefSeq" id="WP_213244174.1">
    <property type="nucleotide sequence ID" value="NZ_CP045806.1"/>
</dbReference>
<evidence type="ECO:0000256" key="1">
    <source>
        <dbReference type="SAM" id="MobiDB-lite"/>
    </source>
</evidence>
<protein>
    <recommendedName>
        <fullName evidence="4">Transposase</fullName>
    </recommendedName>
</protein>
<evidence type="ECO:0000313" key="3">
    <source>
        <dbReference type="Proteomes" id="UP001059836"/>
    </source>
</evidence>
<gene>
    <name evidence="2" type="ORF">GII31_14670</name>
</gene>
<name>A0ABX6IJN8_9ACTN</name>
<reference evidence="2" key="1">
    <citation type="journal article" date="2021" name="Nat. Microbiol.">
        <title>Cocultivation of an ultrasmall environmental parasitic bacterium with lytic ability against bacteria associated with wastewater foams.</title>
        <authorList>
            <person name="Batinovic S."/>
            <person name="Rose J.J.A."/>
            <person name="Ratcliffe J."/>
            <person name="Seviour R.J."/>
            <person name="Petrovski S."/>
        </authorList>
    </citation>
    <scope>NUCLEOTIDE SEQUENCE</scope>
    <source>
        <strain evidence="2">CON9</strain>
    </source>
</reference>
<feature type="compositionally biased region" description="Basic and acidic residues" evidence="1">
    <location>
        <begin position="1"/>
        <end position="23"/>
    </location>
</feature>
<dbReference type="Proteomes" id="UP001059836">
    <property type="component" value="Chromosome"/>
</dbReference>
<feature type="region of interest" description="Disordered" evidence="1">
    <location>
        <begin position="1"/>
        <end position="30"/>
    </location>
</feature>
<feature type="compositionally biased region" description="Basic and acidic residues" evidence="1">
    <location>
        <begin position="83"/>
        <end position="115"/>
    </location>
</feature>
<feature type="region of interest" description="Disordered" evidence="1">
    <location>
        <begin position="42"/>
        <end position="122"/>
    </location>
</feature>
<proteinExistence type="predicted"/>
<sequence length="122" mass="14109">MDAETHSRDRWRPVRSEATEPKDNAPLGDMLRALVEEAARQWLPRRATSHEQPGPPERPAWSPYQTTSYEVPRLEPLRNPADITRRTELPPLDSDRHRDPGATAGERRQRREPGRSRHLPPL</sequence>
<evidence type="ECO:0000313" key="2">
    <source>
        <dbReference type="EMBL" id="QHN35927.1"/>
    </source>
</evidence>
<dbReference type="EMBL" id="CP045809">
    <property type="protein sequence ID" value="QHN35927.1"/>
    <property type="molecule type" value="Genomic_DNA"/>
</dbReference>
<evidence type="ECO:0008006" key="4">
    <source>
        <dbReference type="Google" id="ProtNLM"/>
    </source>
</evidence>
<accession>A0ABX6IJN8</accession>